<dbReference type="Pfam" id="PF22974">
    <property type="entry name" value="DUF7029"/>
    <property type="match status" value="1"/>
</dbReference>
<accession>S8BKL5</accession>
<evidence type="ECO:0000313" key="3">
    <source>
        <dbReference type="EMBL" id="EPS35802.1"/>
    </source>
</evidence>
<feature type="chain" id="PRO_5004561230" description="DUF7029 domain-containing protein" evidence="1">
    <location>
        <begin position="23"/>
        <end position="587"/>
    </location>
</feature>
<dbReference type="EMBL" id="AQGS01001030">
    <property type="protein sequence ID" value="EPS35802.1"/>
    <property type="molecule type" value="Genomic_DNA"/>
</dbReference>
<dbReference type="Proteomes" id="UP000015100">
    <property type="component" value="Unassembled WGS sequence"/>
</dbReference>
<dbReference type="OMA" id="CNPEDER"/>
<feature type="domain" description="DUF7029" evidence="2">
    <location>
        <begin position="94"/>
        <end position="198"/>
    </location>
</feature>
<evidence type="ECO:0000313" key="4">
    <source>
        <dbReference type="Proteomes" id="UP000015100"/>
    </source>
</evidence>
<reference evidence="4" key="2">
    <citation type="submission" date="2013-04" db="EMBL/GenBank/DDBJ databases">
        <title>Genomic mechanisms accounting for the adaptation to parasitism in nematode-trapping fungi.</title>
        <authorList>
            <person name="Ahren D.G."/>
        </authorList>
    </citation>
    <scope>NUCLEOTIDE SEQUENCE [LARGE SCALE GENOMIC DNA]</scope>
    <source>
        <strain evidence="4">CBS 200.50</strain>
    </source>
</reference>
<dbReference type="HOGENOM" id="CLU_020318_0_0_1"/>
<organism evidence="3 4">
    <name type="scientific">Dactylellina haptotyla (strain CBS 200.50)</name>
    <name type="common">Nematode-trapping fungus</name>
    <name type="synonym">Monacrosporium haptotylum</name>
    <dbReference type="NCBI Taxonomy" id="1284197"/>
    <lineage>
        <taxon>Eukaryota</taxon>
        <taxon>Fungi</taxon>
        <taxon>Dikarya</taxon>
        <taxon>Ascomycota</taxon>
        <taxon>Pezizomycotina</taxon>
        <taxon>Orbiliomycetes</taxon>
        <taxon>Orbiliales</taxon>
        <taxon>Orbiliaceae</taxon>
        <taxon>Dactylellina</taxon>
    </lineage>
</organism>
<dbReference type="AlphaFoldDB" id="S8BKL5"/>
<sequence length="587" mass="64284">MVSSRLLPVILSFGWFGTQAAAGIHRSDFSSVPVEQSAGEHKLLPIRAEHLYPHLQKRSDDLSKLHLQDKATLFYGKPAGGFNLRLANITAIRPDSKHPLLVLEDFDDLAKNITCQGQGMSLEFQNKDVMKYAIKKWDWVNQDDKDYFFLVSHHHHSGCNPKEERKPHKVVAVKYDEQKSIASLTLGDTTWDEALGDFRFEFKTMEHPALKLAKRRSDEETAHSTSAAIALDGLCSAIKGNGLNILGCKEDGEYSFDHMLTESAKNALSAVWSVIPEFDLTNEADFSWGKDDPSSRLEITDAKGVLPSVGGADPWGAIQGFCVGCYLEGKLEYSATGGRNAQTKETELIIAFLPKIKGRIQVEVSGKLEVAKEFNFLGELISYFLKAEGVDGIISIAPQFLNGPGVLMKAGVHGNFTVGFDMDTGSSLIMLKASSDADVSLQTKELETFQADPIFKADTIKTRSEVIPYFRLGIGAGATFFKDSTIRGKLGAWAGLTPQIVSAIEMGFESQGMCDDKPEMGAKFETSFKVNVGYTTTAGILSDSDSLSFANDLFGTDDLFGQKSATNTYQSKTLYEKTFEACKAVSA</sequence>
<keyword evidence="4" id="KW-1185">Reference proteome</keyword>
<proteinExistence type="predicted"/>
<dbReference type="InterPro" id="IPR054293">
    <property type="entry name" value="DUF7029"/>
</dbReference>
<comment type="caution">
    <text evidence="3">The sequence shown here is derived from an EMBL/GenBank/DDBJ whole genome shotgun (WGS) entry which is preliminary data.</text>
</comment>
<evidence type="ECO:0000259" key="2">
    <source>
        <dbReference type="Pfam" id="PF22974"/>
    </source>
</evidence>
<dbReference type="OrthoDB" id="160645at2759"/>
<name>S8BKL5_DACHA</name>
<protein>
    <recommendedName>
        <fullName evidence="2">DUF7029 domain-containing protein</fullName>
    </recommendedName>
</protein>
<feature type="signal peptide" evidence="1">
    <location>
        <begin position="1"/>
        <end position="22"/>
    </location>
</feature>
<gene>
    <name evidence="3" type="ORF">H072_10707</name>
</gene>
<evidence type="ECO:0000256" key="1">
    <source>
        <dbReference type="SAM" id="SignalP"/>
    </source>
</evidence>
<reference evidence="3 4" key="1">
    <citation type="journal article" date="2013" name="PLoS Genet.">
        <title>Genomic mechanisms accounting for the adaptation to parasitism in nematode-trapping fungi.</title>
        <authorList>
            <person name="Meerupati T."/>
            <person name="Andersson K.M."/>
            <person name="Friman E."/>
            <person name="Kumar D."/>
            <person name="Tunlid A."/>
            <person name="Ahren D."/>
        </authorList>
    </citation>
    <scope>NUCLEOTIDE SEQUENCE [LARGE SCALE GENOMIC DNA]</scope>
    <source>
        <strain evidence="3 4">CBS 200.50</strain>
    </source>
</reference>
<keyword evidence="1" id="KW-0732">Signal</keyword>